<dbReference type="Proteomes" id="UP000790709">
    <property type="component" value="Unassembled WGS sequence"/>
</dbReference>
<evidence type="ECO:0000313" key="1">
    <source>
        <dbReference type="EMBL" id="KAH7917171.1"/>
    </source>
</evidence>
<protein>
    <submittedName>
        <fullName evidence="1">Uncharacterized protein</fullName>
    </submittedName>
</protein>
<proteinExistence type="predicted"/>
<dbReference type="EMBL" id="MU267213">
    <property type="protein sequence ID" value="KAH7917171.1"/>
    <property type="molecule type" value="Genomic_DNA"/>
</dbReference>
<evidence type="ECO:0000313" key="2">
    <source>
        <dbReference type="Proteomes" id="UP000790709"/>
    </source>
</evidence>
<reference evidence="1" key="1">
    <citation type="journal article" date="2021" name="New Phytol.">
        <title>Evolutionary innovations through gain and loss of genes in the ectomycorrhizal Boletales.</title>
        <authorList>
            <person name="Wu G."/>
            <person name="Miyauchi S."/>
            <person name="Morin E."/>
            <person name="Kuo A."/>
            <person name="Drula E."/>
            <person name="Varga T."/>
            <person name="Kohler A."/>
            <person name="Feng B."/>
            <person name="Cao Y."/>
            <person name="Lipzen A."/>
            <person name="Daum C."/>
            <person name="Hundley H."/>
            <person name="Pangilinan J."/>
            <person name="Johnson J."/>
            <person name="Barry K."/>
            <person name="LaButti K."/>
            <person name="Ng V."/>
            <person name="Ahrendt S."/>
            <person name="Min B."/>
            <person name="Choi I.G."/>
            <person name="Park H."/>
            <person name="Plett J.M."/>
            <person name="Magnuson J."/>
            <person name="Spatafora J.W."/>
            <person name="Nagy L.G."/>
            <person name="Henrissat B."/>
            <person name="Grigoriev I.V."/>
            <person name="Yang Z.L."/>
            <person name="Xu J."/>
            <person name="Martin F.M."/>
        </authorList>
    </citation>
    <scope>NUCLEOTIDE SEQUENCE</scope>
    <source>
        <strain evidence="1">KUC20120723A-06</strain>
    </source>
</reference>
<keyword evidence="2" id="KW-1185">Reference proteome</keyword>
<gene>
    <name evidence="1" type="ORF">BV22DRAFT_1135626</name>
</gene>
<comment type="caution">
    <text evidence="1">The sequence shown here is derived from an EMBL/GenBank/DDBJ whole genome shotgun (WGS) entry which is preliminary data.</text>
</comment>
<name>A0ACB8AUR3_9AGAM</name>
<organism evidence="1 2">
    <name type="scientific">Leucogyrophana mollusca</name>
    <dbReference type="NCBI Taxonomy" id="85980"/>
    <lineage>
        <taxon>Eukaryota</taxon>
        <taxon>Fungi</taxon>
        <taxon>Dikarya</taxon>
        <taxon>Basidiomycota</taxon>
        <taxon>Agaricomycotina</taxon>
        <taxon>Agaricomycetes</taxon>
        <taxon>Agaricomycetidae</taxon>
        <taxon>Boletales</taxon>
        <taxon>Boletales incertae sedis</taxon>
        <taxon>Leucogyrophana</taxon>
    </lineage>
</organism>
<sequence>RHWKIALENAETPFVQSVLHQLAFDEDFKTLQQRRRVNPLVGAVSDALRPPPATNPTHRLTLNNTQDNVEEAVVPDETASDSDGSDCDAPDSTLADDLQVGTRPLLDLLTADDVALDMDGYYDKGRDDSDNEWDIEQEFDV</sequence>
<feature type="non-terminal residue" evidence="1">
    <location>
        <position position="1"/>
    </location>
</feature>
<accession>A0ACB8AUR3</accession>